<evidence type="ECO:0008006" key="2">
    <source>
        <dbReference type="Google" id="ProtNLM"/>
    </source>
</evidence>
<dbReference type="Gene3D" id="3.40.50.280">
    <property type="entry name" value="Cobalamin-binding domain"/>
    <property type="match status" value="1"/>
</dbReference>
<dbReference type="GO" id="GO:0046872">
    <property type="term" value="F:metal ion binding"/>
    <property type="evidence" value="ECO:0007669"/>
    <property type="project" value="InterPro"/>
</dbReference>
<dbReference type="InterPro" id="IPR036724">
    <property type="entry name" value="Cobalamin-bd_sf"/>
</dbReference>
<dbReference type="EMBL" id="BARW01003660">
    <property type="protein sequence ID" value="GAI69702.1"/>
    <property type="molecule type" value="Genomic_DNA"/>
</dbReference>
<name>X1QME3_9ZZZZ</name>
<proteinExistence type="predicted"/>
<reference evidence="1" key="1">
    <citation type="journal article" date="2014" name="Front. Microbiol.">
        <title>High frequency of phylogenetically diverse reductive dehalogenase-homologous genes in deep subseafloor sedimentary metagenomes.</title>
        <authorList>
            <person name="Kawai M."/>
            <person name="Futagami T."/>
            <person name="Toyoda A."/>
            <person name="Takaki Y."/>
            <person name="Nishi S."/>
            <person name="Hori S."/>
            <person name="Arai W."/>
            <person name="Tsubouchi T."/>
            <person name="Morono Y."/>
            <person name="Uchiyama I."/>
            <person name="Ito T."/>
            <person name="Fujiyama A."/>
            <person name="Inagaki F."/>
            <person name="Takami H."/>
        </authorList>
    </citation>
    <scope>NUCLEOTIDE SEQUENCE</scope>
    <source>
        <strain evidence="1">Expedition CK06-06</strain>
    </source>
</reference>
<organism evidence="1">
    <name type="scientific">marine sediment metagenome</name>
    <dbReference type="NCBI Taxonomy" id="412755"/>
    <lineage>
        <taxon>unclassified sequences</taxon>
        <taxon>metagenomes</taxon>
        <taxon>ecological metagenomes</taxon>
    </lineage>
</organism>
<dbReference type="AlphaFoldDB" id="X1QME3"/>
<feature type="non-terminal residue" evidence="1">
    <location>
        <position position="1"/>
    </location>
</feature>
<dbReference type="SUPFAM" id="SSF52242">
    <property type="entry name" value="Cobalamin (vitamin B12)-binding domain"/>
    <property type="match status" value="1"/>
</dbReference>
<sequence length="67" mass="7153">ALMTTTMVNMREVIDLARKEGLDCKFMAGGAVVSKSYARSIGAEYAKDGVGAVRLAQKLCTSSHDDN</sequence>
<comment type="caution">
    <text evidence="1">The sequence shown here is derived from an EMBL/GenBank/DDBJ whole genome shotgun (WGS) entry which is preliminary data.</text>
</comment>
<dbReference type="GO" id="GO:0031419">
    <property type="term" value="F:cobalamin binding"/>
    <property type="evidence" value="ECO:0007669"/>
    <property type="project" value="InterPro"/>
</dbReference>
<protein>
    <recommendedName>
        <fullName evidence="2">B12-binding domain-containing protein</fullName>
    </recommendedName>
</protein>
<accession>X1QME3</accession>
<gene>
    <name evidence="1" type="ORF">S12H4_09146</name>
</gene>
<evidence type="ECO:0000313" key="1">
    <source>
        <dbReference type="EMBL" id="GAI69702.1"/>
    </source>
</evidence>